<dbReference type="PANTHER" id="PTHR34932:SF1">
    <property type="entry name" value="TRPL TRANSLOCATION DEFECT PROTEIN 14"/>
    <property type="match status" value="1"/>
</dbReference>
<accession>A0ABR1FG31</accession>
<gene>
    <name evidence="3" type="primary">unc-132</name>
    <name evidence="3" type="ORF">SO694_00211012</name>
</gene>
<comment type="caution">
    <text evidence="3">The sequence shown here is derived from an EMBL/GenBank/DDBJ whole genome shotgun (WGS) entry which is preliminary data.</text>
</comment>
<sequence>MQPPQLALVAGALAATVAVAASLYARSRKRRDDDEEEDGGVARHVYRIVLTGGPCAGKTTALARLSGYLQERGFRVYMIPEMATVMFTNGVAFSDLSSDAAVRTMQRAILDGQLTLEDGFARIAAETRAPAVLLCDRGAMDGSAYMRRELWRDLLRGYFPRGASLERAERTLCERYDAVFHLVTAADSAERFYTLENNAARTESPEDARAQDSATQRAWAMHPKQMVFDNSSGELGFEGKLERVVDAAAKIVGLPVLPKSVRKFVLDAELPPAATFEAAGVDLTTFSVTKVFLQQTPRKPRTSHLSHALPEEESSYDCHAYVRVRTSVEGAASYGYVEVLREEAGDGQIHERKRRILRREYEAHLATADPRRKPIAQRRLHFLYGNQSFVVHQYVDRDLAILHCQAARPDGSIDFPPFLKVGPEIHDSQDREHFSAYDLALDKPSSPSRGTYRKSLSPPSSPKTSPTAKKTPAA</sequence>
<dbReference type="PANTHER" id="PTHR34932">
    <property type="entry name" value="TRPL TRANSLOCATION DEFECT PROTEIN 14"/>
    <property type="match status" value="1"/>
</dbReference>
<proteinExistence type="predicted"/>
<evidence type="ECO:0000313" key="4">
    <source>
        <dbReference type="Proteomes" id="UP001363151"/>
    </source>
</evidence>
<dbReference type="InterPro" id="IPR027417">
    <property type="entry name" value="P-loop_NTPase"/>
</dbReference>
<dbReference type="Proteomes" id="UP001363151">
    <property type="component" value="Unassembled WGS sequence"/>
</dbReference>
<protein>
    <submittedName>
        <fullName evidence="3">AAA-domain NTPase</fullName>
    </submittedName>
</protein>
<dbReference type="Pfam" id="PF13521">
    <property type="entry name" value="AAA_28"/>
    <property type="match status" value="1"/>
</dbReference>
<evidence type="ECO:0000313" key="3">
    <source>
        <dbReference type="EMBL" id="KAK7230198.1"/>
    </source>
</evidence>
<dbReference type="SUPFAM" id="SSF52540">
    <property type="entry name" value="P-loop containing nucleoside triphosphate hydrolases"/>
    <property type="match status" value="1"/>
</dbReference>
<feature type="compositionally biased region" description="Low complexity" evidence="1">
    <location>
        <begin position="462"/>
        <end position="474"/>
    </location>
</feature>
<dbReference type="Gene3D" id="3.40.50.300">
    <property type="entry name" value="P-loop containing nucleotide triphosphate hydrolases"/>
    <property type="match status" value="1"/>
</dbReference>
<organism evidence="3 4">
    <name type="scientific">Aureococcus anophagefferens</name>
    <name type="common">Harmful bloom alga</name>
    <dbReference type="NCBI Taxonomy" id="44056"/>
    <lineage>
        <taxon>Eukaryota</taxon>
        <taxon>Sar</taxon>
        <taxon>Stramenopiles</taxon>
        <taxon>Ochrophyta</taxon>
        <taxon>Pelagophyceae</taxon>
        <taxon>Pelagomonadales</taxon>
        <taxon>Pelagomonadaceae</taxon>
        <taxon>Aureococcus</taxon>
    </lineage>
</organism>
<name>A0ABR1FG31_AURAN</name>
<evidence type="ECO:0000256" key="1">
    <source>
        <dbReference type="SAM" id="MobiDB-lite"/>
    </source>
</evidence>
<evidence type="ECO:0000259" key="2">
    <source>
        <dbReference type="Pfam" id="PF13521"/>
    </source>
</evidence>
<keyword evidence="4" id="KW-1185">Reference proteome</keyword>
<feature type="region of interest" description="Disordered" evidence="1">
    <location>
        <begin position="440"/>
        <end position="474"/>
    </location>
</feature>
<reference evidence="3 4" key="1">
    <citation type="submission" date="2024-03" db="EMBL/GenBank/DDBJ databases">
        <title>Aureococcus anophagefferens CCMP1851 and Kratosvirus quantuckense: Draft genome of a second virus-susceptible host strain in the model system.</title>
        <authorList>
            <person name="Chase E."/>
            <person name="Truchon A.R."/>
            <person name="Schepens W."/>
            <person name="Wilhelm S.W."/>
        </authorList>
    </citation>
    <scope>NUCLEOTIDE SEQUENCE [LARGE SCALE GENOMIC DNA]</scope>
    <source>
        <strain evidence="3 4">CCMP1851</strain>
    </source>
</reference>
<dbReference type="InterPro" id="IPR038727">
    <property type="entry name" value="NadR/Ttd14_AAA_dom"/>
</dbReference>
<dbReference type="EMBL" id="JBBJCI010000448">
    <property type="protein sequence ID" value="KAK7230198.1"/>
    <property type="molecule type" value="Genomic_DNA"/>
</dbReference>
<dbReference type="InterPro" id="IPR053227">
    <property type="entry name" value="TRPL-trafficking_regulator"/>
</dbReference>
<feature type="domain" description="NadR/Ttd14 AAA" evidence="2">
    <location>
        <begin position="47"/>
        <end position="229"/>
    </location>
</feature>